<protein>
    <recommendedName>
        <fullName evidence="3">Periplasmic heavy metal sensor</fullName>
    </recommendedName>
</protein>
<evidence type="ECO:0000313" key="1">
    <source>
        <dbReference type="EMBL" id="BDY12061.1"/>
    </source>
</evidence>
<dbReference type="RefSeq" id="WP_286337269.1">
    <property type="nucleotide sequence ID" value="NZ_AP027370.1"/>
</dbReference>
<reference evidence="1 2" key="1">
    <citation type="submission" date="2023-03" db="EMBL/GenBank/DDBJ databases">
        <title>Description of Hydrogenimonas sp. ISO32.</title>
        <authorList>
            <person name="Mino S."/>
            <person name="Fukazawa S."/>
            <person name="Sawabe T."/>
        </authorList>
    </citation>
    <scope>NUCLEOTIDE SEQUENCE [LARGE SCALE GENOMIC DNA]</scope>
    <source>
        <strain evidence="1 2">ISO32</strain>
    </source>
</reference>
<dbReference type="Gene3D" id="1.20.120.1490">
    <property type="match status" value="1"/>
</dbReference>
<gene>
    <name evidence="1" type="ORF">HCR_03730</name>
</gene>
<dbReference type="EMBL" id="AP027370">
    <property type="protein sequence ID" value="BDY12061.1"/>
    <property type="molecule type" value="Genomic_DNA"/>
</dbReference>
<name>A0ABM8FIE9_9BACT</name>
<evidence type="ECO:0008006" key="3">
    <source>
        <dbReference type="Google" id="ProtNLM"/>
    </source>
</evidence>
<proteinExistence type="predicted"/>
<keyword evidence="2" id="KW-1185">Reference proteome</keyword>
<dbReference type="Proteomes" id="UP001321445">
    <property type="component" value="Chromosome"/>
</dbReference>
<sequence>MKTKLLLILLAASLGFNIFFTIGYFSAKKHLGKAKTFEARVALAAEKLSLDERQKNQLFSIIKTSREKIQQLKRDQKKTVQLFKSEFEKSSPDIERLKKAMRKIENERKRVRSEIAAQWKTFFESLSDKQRKRVMNMLARHPELRKRLLIPSMGTDRAI</sequence>
<evidence type="ECO:0000313" key="2">
    <source>
        <dbReference type="Proteomes" id="UP001321445"/>
    </source>
</evidence>
<organism evidence="1 2">
    <name type="scientific">Hydrogenimonas cancrithermarum</name>
    <dbReference type="NCBI Taxonomy" id="2993563"/>
    <lineage>
        <taxon>Bacteria</taxon>
        <taxon>Pseudomonadati</taxon>
        <taxon>Campylobacterota</taxon>
        <taxon>Epsilonproteobacteria</taxon>
        <taxon>Campylobacterales</taxon>
        <taxon>Hydrogenimonadaceae</taxon>
        <taxon>Hydrogenimonas</taxon>
    </lineage>
</organism>
<accession>A0ABM8FIE9</accession>